<gene>
    <name evidence="1" type="ORF">C7B77_00510</name>
</gene>
<protein>
    <submittedName>
        <fullName evidence="1">Uncharacterized protein</fullName>
    </submittedName>
</protein>
<evidence type="ECO:0000313" key="2">
    <source>
        <dbReference type="Proteomes" id="UP000238937"/>
    </source>
</evidence>
<sequence>MLQSPPTRTRKFSPRSDYVNCQGAIYSLDRQAEATVRQELPTAIIITVFYRSNPKTVAIASASRRKSAAN</sequence>
<dbReference type="EMBL" id="PVWO01000004">
    <property type="protein sequence ID" value="PSB59510.1"/>
    <property type="molecule type" value="Genomic_DNA"/>
</dbReference>
<dbReference type="AlphaFoldDB" id="A0A2T1GNL4"/>
<dbReference type="Proteomes" id="UP000238937">
    <property type="component" value="Unassembled WGS sequence"/>
</dbReference>
<organism evidence="1 2">
    <name type="scientific">Chamaesiphon polymorphus CCALA 037</name>
    <dbReference type="NCBI Taxonomy" id="2107692"/>
    <lineage>
        <taxon>Bacteria</taxon>
        <taxon>Bacillati</taxon>
        <taxon>Cyanobacteriota</taxon>
        <taxon>Cyanophyceae</taxon>
        <taxon>Gomontiellales</taxon>
        <taxon>Chamaesiphonaceae</taxon>
        <taxon>Chamaesiphon</taxon>
    </lineage>
</organism>
<reference evidence="1 2" key="1">
    <citation type="submission" date="2018-03" db="EMBL/GenBank/DDBJ databases">
        <title>The ancient ancestry and fast evolution of plastids.</title>
        <authorList>
            <person name="Moore K.R."/>
            <person name="Magnabosco C."/>
            <person name="Momper L."/>
            <person name="Gold D.A."/>
            <person name="Bosak T."/>
            <person name="Fournier G.P."/>
        </authorList>
    </citation>
    <scope>NUCLEOTIDE SEQUENCE [LARGE SCALE GENOMIC DNA]</scope>
    <source>
        <strain evidence="1 2">CCALA 037</strain>
    </source>
</reference>
<evidence type="ECO:0000313" key="1">
    <source>
        <dbReference type="EMBL" id="PSB59510.1"/>
    </source>
</evidence>
<name>A0A2T1GNL4_9CYAN</name>
<dbReference type="RefSeq" id="WP_106299364.1">
    <property type="nucleotide sequence ID" value="NZ_PVWO01000004.1"/>
</dbReference>
<keyword evidence="2" id="KW-1185">Reference proteome</keyword>
<proteinExistence type="predicted"/>
<comment type="caution">
    <text evidence="1">The sequence shown here is derived from an EMBL/GenBank/DDBJ whole genome shotgun (WGS) entry which is preliminary data.</text>
</comment>
<accession>A0A2T1GNL4</accession>